<dbReference type="Proteomes" id="UP001382727">
    <property type="component" value="Chromosome"/>
</dbReference>
<evidence type="ECO:0000313" key="3">
    <source>
        <dbReference type="EMBL" id="WXB75739.1"/>
    </source>
</evidence>
<reference evidence="3 4" key="1">
    <citation type="submission" date="2024-02" db="EMBL/GenBank/DDBJ databases">
        <title>Janibacter sp. nov., isolated from gut of marine sandworm.</title>
        <authorList>
            <person name="Kim B."/>
            <person name="Jun M.O."/>
            <person name="Shin N.-R."/>
        </authorList>
    </citation>
    <scope>NUCLEOTIDE SEQUENCE [LARGE SCALE GENOMIC DNA]</scope>
    <source>
        <strain evidence="3 4">A1S7</strain>
    </source>
</reference>
<accession>A0ABZ2MFC1</accession>
<name>A0ABZ2MFC1_9MICO</name>
<keyword evidence="4" id="KW-1185">Reference proteome</keyword>
<feature type="chain" id="PRO_5047236116" evidence="2">
    <location>
        <begin position="25"/>
        <end position="183"/>
    </location>
</feature>
<sequence length="183" mass="19257">MPGSRQRRSVRIAALVLGGSLALAACGADEGQEEDTGSTATAAIVEGHEITVGQAQQSSREVGQVVAAQAQTSGQPPQEVGPDQLIGSLIQVPTLIAFGQEHGIAVPSGATIKKQLGDAVLSPSETTVDFFRANTVYSQLSQKQQQQVAQQVQDLDVTISPRYRPDSQSPNWLKTPTTAPEMP</sequence>
<gene>
    <name evidence="3" type="ORF">V1351_12370</name>
</gene>
<proteinExistence type="predicted"/>
<dbReference type="RefSeq" id="WP_338748499.1">
    <property type="nucleotide sequence ID" value="NZ_CP144913.1"/>
</dbReference>
<feature type="compositionally biased region" description="Polar residues" evidence="1">
    <location>
        <begin position="166"/>
        <end position="183"/>
    </location>
</feature>
<evidence type="ECO:0000313" key="4">
    <source>
        <dbReference type="Proteomes" id="UP001382727"/>
    </source>
</evidence>
<feature type="region of interest" description="Disordered" evidence="1">
    <location>
        <begin position="157"/>
        <end position="183"/>
    </location>
</feature>
<keyword evidence="2" id="KW-0732">Signal</keyword>
<feature type="signal peptide" evidence="2">
    <location>
        <begin position="1"/>
        <end position="24"/>
    </location>
</feature>
<evidence type="ECO:0000256" key="1">
    <source>
        <dbReference type="SAM" id="MobiDB-lite"/>
    </source>
</evidence>
<dbReference type="EMBL" id="CP144913">
    <property type="protein sequence ID" value="WXB75739.1"/>
    <property type="molecule type" value="Genomic_DNA"/>
</dbReference>
<evidence type="ECO:0000256" key="2">
    <source>
        <dbReference type="SAM" id="SignalP"/>
    </source>
</evidence>
<dbReference type="PROSITE" id="PS51257">
    <property type="entry name" value="PROKAR_LIPOPROTEIN"/>
    <property type="match status" value="1"/>
</dbReference>
<organism evidence="3 4">
    <name type="scientific">Janibacter alittae</name>
    <dbReference type="NCBI Taxonomy" id="3115209"/>
    <lineage>
        <taxon>Bacteria</taxon>
        <taxon>Bacillati</taxon>
        <taxon>Actinomycetota</taxon>
        <taxon>Actinomycetes</taxon>
        <taxon>Micrococcales</taxon>
        <taxon>Intrasporangiaceae</taxon>
        <taxon>Janibacter</taxon>
    </lineage>
</organism>
<protein>
    <submittedName>
        <fullName evidence="3">Uncharacterized protein</fullName>
    </submittedName>
</protein>